<accession>A0ABT5YBI0</accession>
<evidence type="ECO:0000256" key="1">
    <source>
        <dbReference type="SAM" id="SignalP"/>
    </source>
</evidence>
<dbReference type="EMBL" id="JANCMW010000007">
    <property type="protein sequence ID" value="MDF0751014.1"/>
    <property type="molecule type" value="Genomic_DNA"/>
</dbReference>
<sequence length="517" mass="54936">MAALMIRVGMLPALTLIITLALQGQPAEAAALDDRGLSAITASSAAAMRPGNPASGLVVEGTLDNKQQQQVTLENGAQSDVRAMNLLNVSGADSIQALNFYHSGRDSPPLDARLSQENRLFQTTGNLARLAHFEAGAPVTEKISRVVFNAGSTSNIHESMTQFDQRVSSEIITTRLDATVTPRRIGFFDEPVSLGVSPVSLPDFTIGGSWEVLGYDLPLPATLTVSGAEFFPGNVTLEGSDVKFSGPRLSIPDVTFTACLIPPCGEGDGVQVTLTGATVQLDDIILEGVNPAGDLGVELGYAIAGDGSIAFDSGGIEFSGAIPLDLGTLADFTFGILLPELGDVGSAINSLDLPGFEIPVDESIDFPEPDGFNRQIGAGETCQFSQTQNQCAPIDTTTTRVEYNNHSITQTREHQSASNESLLTYDVKRERGELRLRTRQSRVTVIRQSSARERRYNLVVIRGQSQRGARVINGVNAASALVGNGLNVTAISTTHQGTAMPLHRMNQQNQFTQIGGL</sequence>
<dbReference type="RefSeq" id="WP_275706929.1">
    <property type="nucleotide sequence ID" value="NZ_JANCMW010000007.1"/>
</dbReference>
<dbReference type="Proteomes" id="UP001143391">
    <property type="component" value="Unassembled WGS sequence"/>
</dbReference>
<keyword evidence="3" id="KW-1185">Reference proteome</keyword>
<proteinExistence type="predicted"/>
<feature type="signal peptide" evidence="1">
    <location>
        <begin position="1"/>
        <end position="29"/>
    </location>
</feature>
<keyword evidence="1" id="KW-0732">Signal</keyword>
<reference evidence="2" key="1">
    <citation type="submission" date="2022-07" db="EMBL/GenBank/DDBJ databases">
        <title>Marinobacter iranensis a new bacterium isolate from a hipersaline lake in Iran.</title>
        <authorList>
            <person name="Mohammad A.M.A."/>
            <person name="Cristina S.-P."/>
            <person name="Antonio V."/>
        </authorList>
    </citation>
    <scope>NUCLEOTIDE SEQUENCE</scope>
    <source>
        <strain evidence="2">71-i</strain>
    </source>
</reference>
<organism evidence="2 3">
    <name type="scientific">Marinobacter iranensis</name>
    <dbReference type="NCBI Taxonomy" id="2962607"/>
    <lineage>
        <taxon>Bacteria</taxon>
        <taxon>Pseudomonadati</taxon>
        <taxon>Pseudomonadota</taxon>
        <taxon>Gammaproteobacteria</taxon>
        <taxon>Pseudomonadales</taxon>
        <taxon>Marinobacteraceae</taxon>
        <taxon>Marinobacter</taxon>
    </lineage>
</organism>
<evidence type="ECO:0000313" key="3">
    <source>
        <dbReference type="Proteomes" id="UP001143391"/>
    </source>
</evidence>
<comment type="caution">
    <text evidence="2">The sequence shown here is derived from an EMBL/GenBank/DDBJ whole genome shotgun (WGS) entry which is preliminary data.</text>
</comment>
<protein>
    <submittedName>
        <fullName evidence="2">Uncharacterized protein</fullName>
    </submittedName>
</protein>
<name>A0ABT5YBI0_9GAMM</name>
<evidence type="ECO:0000313" key="2">
    <source>
        <dbReference type="EMBL" id="MDF0751014.1"/>
    </source>
</evidence>
<gene>
    <name evidence="2" type="ORF">NLU14_12340</name>
</gene>
<feature type="chain" id="PRO_5045171922" evidence="1">
    <location>
        <begin position="30"/>
        <end position="517"/>
    </location>
</feature>